<reference evidence="1 2" key="1">
    <citation type="submission" date="2017-04" db="EMBL/GenBank/DDBJ databases">
        <authorList>
            <consortium name="Geobacter pelophilus Genome Sequencing"/>
            <person name="Aoyagi T."/>
            <person name="Koike H."/>
            <person name="Hori T."/>
        </authorList>
    </citation>
    <scope>NUCLEOTIDE SEQUENCE [LARGE SCALE GENOMIC DNA]</scope>
    <source>
        <strain evidence="1 2">Drf2</strain>
    </source>
</reference>
<organism evidence="1 2">
    <name type="scientific">Geoanaerobacter pelophilus</name>
    <dbReference type="NCBI Taxonomy" id="60036"/>
    <lineage>
        <taxon>Bacteria</taxon>
        <taxon>Pseudomonadati</taxon>
        <taxon>Thermodesulfobacteriota</taxon>
        <taxon>Desulfuromonadia</taxon>
        <taxon>Geobacterales</taxon>
        <taxon>Geobacteraceae</taxon>
        <taxon>Geoanaerobacter</taxon>
    </lineage>
</organism>
<reference evidence="2" key="2">
    <citation type="submission" date="2017-05" db="EMBL/GenBank/DDBJ databases">
        <title>Draft genome sequence of Geobacter pelophilus, a iron(III)-reducing bacteria.</title>
        <authorList>
            <person name="Aoyagi T."/>
            <person name="Koike H."/>
            <person name="Morita T."/>
            <person name="Sato Y."/>
            <person name="Habe H."/>
            <person name="Hori T."/>
        </authorList>
    </citation>
    <scope>NUCLEOTIDE SEQUENCE [LARGE SCALE GENOMIC DNA]</scope>
    <source>
        <strain evidence="2">Drf2</strain>
    </source>
</reference>
<dbReference type="EMBL" id="BDQG01000001">
    <property type="protein sequence ID" value="GAW67046.1"/>
    <property type="molecule type" value="Genomic_DNA"/>
</dbReference>
<sequence length="40" mass="4038">MGYYVPPFAKGGQGGFALLEPQSAKGGRTGGFDFTMPGAA</sequence>
<evidence type="ECO:0000313" key="1">
    <source>
        <dbReference type="EMBL" id="GAW67046.1"/>
    </source>
</evidence>
<name>A0ABQ0MIX5_9BACT</name>
<gene>
    <name evidence="1" type="ORF">GPEL0_01f2671</name>
</gene>
<proteinExistence type="predicted"/>
<accession>A0ABQ0MIX5</accession>
<comment type="caution">
    <text evidence="1">The sequence shown here is derived from an EMBL/GenBank/DDBJ whole genome shotgun (WGS) entry which is preliminary data.</text>
</comment>
<protein>
    <submittedName>
        <fullName evidence="1">Uncharacterized protein</fullName>
    </submittedName>
</protein>
<evidence type="ECO:0000313" key="2">
    <source>
        <dbReference type="Proteomes" id="UP000194153"/>
    </source>
</evidence>
<dbReference type="Proteomes" id="UP000194153">
    <property type="component" value="Unassembled WGS sequence"/>
</dbReference>
<keyword evidence="2" id="KW-1185">Reference proteome</keyword>